<protein>
    <submittedName>
        <fullName evidence="1">Uncharacterized protein</fullName>
    </submittedName>
</protein>
<reference evidence="1" key="1">
    <citation type="journal article" date="2014" name="Front. Microbiol.">
        <title>High frequency of phylogenetically diverse reductive dehalogenase-homologous genes in deep subseafloor sedimentary metagenomes.</title>
        <authorList>
            <person name="Kawai M."/>
            <person name="Futagami T."/>
            <person name="Toyoda A."/>
            <person name="Takaki Y."/>
            <person name="Nishi S."/>
            <person name="Hori S."/>
            <person name="Arai W."/>
            <person name="Tsubouchi T."/>
            <person name="Morono Y."/>
            <person name="Uchiyama I."/>
            <person name="Ito T."/>
            <person name="Fujiyama A."/>
            <person name="Inagaki F."/>
            <person name="Takami H."/>
        </authorList>
    </citation>
    <scope>NUCLEOTIDE SEQUENCE</scope>
    <source>
        <strain evidence="1">Expedition CK06-06</strain>
    </source>
</reference>
<sequence length="33" mass="3774">KMEDLLTQKGTRRQLAGAFTRLGQTLRKKAKQT</sequence>
<accession>X1LN69</accession>
<feature type="non-terminal residue" evidence="1">
    <location>
        <position position="1"/>
    </location>
</feature>
<dbReference type="AlphaFoldDB" id="X1LN69"/>
<dbReference type="EMBL" id="BARV01008716">
    <property type="protein sequence ID" value="GAI07281.1"/>
    <property type="molecule type" value="Genomic_DNA"/>
</dbReference>
<gene>
    <name evidence="1" type="ORF">S06H3_17445</name>
</gene>
<comment type="caution">
    <text evidence="1">The sequence shown here is derived from an EMBL/GenBank/DDBJ whole genome shotgun (WGS) entry which is preliminary data.</text>
</comment>
<proteinExistence type="predicted"/>
<evidence type="ECO:0000313" key="1">
    <source>
        <dbReference type="EMBL" id="GAI07281.1"/>
    </source>
</evidence>
<organism evidence="1">
    <name type="scientific">marine sediment metagenome</name>
    <dbReference type="NCBI Taxonomy" id="412755"/>
    <lineage>
        <taxon>unclassified sequences</taxon>
        <taxon>metagenomes</taxon>
        <taxon>ecological metagenomes</taxon>
    </lineage>
</organism>
<name>X1LN69_9ZZZZ</name>